<evidence type="ECO:0000313" key="5">
    <source>
        <dbReference type="EMBL" id="KOT30566.1"/>
    </source>
</evidence>
<dbReference type="PATRIC" id="fig|36816.3.peg.7056"/>
<proteinExistence type="predicted"/>
<name>A0A0M9X5X7_9ACTN</name>
<keyword evidence="2" id="KW-0804">Transcription</keyword>
<keyword evidence="6" id="KW-1185">Reference proteome</keyword>
<dbReference type="InterPro" id="IPR041916">
    <property type="entry name" value="Anti_sigma_zinc_sf"/>
</dbReference>
<feature type="region of interest" description="Disordered" evidence="3">
    <location>
        <begin position="1"/>
        <end position="25"/>
    </location>
</feature>
<comment type="caution">
    <text evidence="5">The sequence shown here is derived from an EMBL/GenBank/DDBJ whole genome shotgun (WGS) entry which is preliminary data.</text>
</comment>
<dbReference type="AlphaFoldDB" id="A0A0M9X5X7"/>
<keyword evidence="4" id="KW-1133">Transmembrane helix</keyword>
<gene>
    <name evidence="5" type="ORF">ADK41_32515</name>
</gene>
<dbReference type="Proteomes" id="UP000037773">
    <property type="component" value="Unassembled WGS sequence"/>
</dbReference>
<dbReference type="Gene3D" id="1.10.10.1320">
    <property type="entry name" value="Anti-sigma factor, zinc-finger domain"/>
    <property type="match status" value="1"/>
</dbReference>
<keyword evidence="4" id="KW-0812">Transmembrane</keyword>
<organism evidence="5 6">
    <name type="scientific">Streptomyces caelestis</name>
    <dbReference type="NCBI Taxonomy" id="36816"/>
    <lineage>
        <taxon>Bacteria</taxon>
        <taxon>Bacillati</taxon>
        <taxon>Actinomycetota</taxon>
        <taxon>Actinomycetes</taxon>
        <taxon>Kitasatosporales</taxon>
        <taxon>Streptomycetaceae</taxon>
        <taxon>Streptomyces</taxon>
    </lineage>
</organism>
<reference evidence="5 6" key="1">
    <citation type="submission" date="2015-07" db="EMBL/GenBank/DDBJ databases">
        <authorList>
            <person name="Noorani M."/>
        </authorList>
    </citation>
    <scope>NUCLEOTIDE SEQUENCE [LARGE SCALE GENOMIC DNA]</scope>
    <source>
        <strain evidence="5 6">NRRL B-24567</strain>
    </source>
</reference>
<evidence type="ECO:0008006" key="7">
    <source>
        <dbReference type="Google" id="ProtNLM"/>
    </source>
</evidence>
<evidence type="ECO:0000256" key="4">
    <source>
        <dbReference type="SAM" id="Phobius"/>
    </source>
</evidence>
<evidence type="ECO:0000256" key="2">
    <source>
        <dbReference type="ARBA" id="ARBA00023163"/>
    </source>
</evidence>
<evidence type="ECO:0000313" key="6">
    <source>
        <dbReference type="Proteomes" id="UP000037773"/>
    </source>
</evidence>
<evidence type="ECO:0000256" key="1">
    <source>
        <dbReference type="ARBA" id="ARBA00023015"/>
    </source>
</evidence>
<protein>
    <recommendedName>
        <fullName evidence="7">Zinc-finger domain-containing protein</fullName>
    </recommendedName>
</protein>
<sequence length="169" mass="18287">MTALLRVRPARARSGTEPETQEDAVGHVESAHLLELALGHASGDEDAGALRHISTCPRCREELELTTRVLTAARNAEAADLVAVPPERVWQGIVRELSYQAATPSQPGERPVRRSAAETAGAGTRAGLLALALVVGVALLRRFRVRAGRGPVRRLRSPRWRRACRARPG</sequence>
<evidence type="ECO:0000256" key="3">
    <source>
        <dbReference type="SAM" id="MobiDB-lite"/>
    </source>
</evidence>
<keyword evidence="1" id="KW-0805">Transcription regulation</keyword>
<keyword evidence="4" id="KW-0472">Membrane</keyword>
<dbReference type="EMBL" id="LGCN01000240">
    <property type="protein sequence ID" value="KOT30566.1"/>
    <property type="molecule type" value="Genomic_DNA"/>
</dbReference>
<feature type="transmembrane region" description="Helical" evidence="4">
    <location>
        <begin position="122"/>
        <end position="140"/>
    </location>
</feature>
<accession>A0A0M9X5X7</accession>